<dbReference type="EMBL" id="JBHSGF010000001">
    <property type="protein sequence ID" value="MFC4553922.1"/>
    <property type="molecule type" value="Genomic_DNA"/>
</dbReference>
<evidence type="ECO:0000313" key="3">
    <source>
        <dbReference type="Proteomes" id="UP001595955"/>
    </source>
</evidence>
<keyword evidence="2" id="KW-0012">Acyltransferase</keyword>
<dbReference type="Pfam" id="PF13527">
    <property type="entry name" value="Acetyltransf_9"/>
    <property type="match status" value="1"/>
</dbReference>
<evidence type="ECO:0000259" key="1">
    <source>
        <dbReference type="PROSITE" id="PS51186"/>
    </source>
</evidence>
<dbReference type="Proteomes" id="UP001595955">
    <property type="component" value="Unassembled WGS sequence"/>
</dbReference>
<dbReference type="GO" id="GO:0016746">
    <property type="term" value="F:acyltransferase activity"/>
    <property type="evidence" value="ECO:0007669"/>
    <property type="project" value="UniProtKB-KW"/>
</dbReference>
<dbReference type="RefSeq" id="WP_222928751.1">
    <property type="nucleotide sequence ID" value="NZ_CP033325.1"/>
</dbReference>
<keyword evidence="2" id="KW-0808">Transferase</keyword>
<reference evidence="3" key="1">
    <citation type="journal article" date="2019" name="Int. J. Syst. Evol. Microbiol.">
        <title>The Global Catalogue of Microorganisms (GCM) 10K type strain sequencing project: providing services to taxonomists for standard genome sequencing and annotation.</title>
        <authorList>
            <consortium name="The Broad Institute Genomics Platform"/>
            <consortium name="The Broad Institute Genome Sequencing Center for Infectious Disease"/>
            <person name="Wu L."/>
            <person name="Ma J."/>
        </authorList>
    </citation>
    <scope>NUCLEOTIDE SEQUENCE [LARGE SCALE GENOMIC DNA]</scope>
    <source>
        <strain evidence="3">JCM 3369</strain>
    </source>
</reference>
<dbReference type="EC" id="2.3.-.-" evidence="2"/>
<protein>
    <submittedName>
        <fullName evidence="2">GNAT family N-acetyltransferase</fullName>
        <ecNumber evidence="2">2.3.-.-</ecNumber>
    </submittedName>
</protein>
<gene>
    <name evidence="2" type="ORF">ACFO3F_01555</name>
</gene>
<organism evidence="2 3">
    <name type="scientific">Georgenia faecalis</name>
    <dbReference type="NCBI Taxonomy" id="2483799"/>
    <lineage>
        <taxon>Bacteria</taxon>
        <taxon>Bacillati</taxon>
        <taxon>Actinomycetota</taxon>
        <taxon>Actinomycetes</taxon>
        <taxon>Micrococcales</taxon>
        <taxon>Bogoriellaceae</taxon>
        <taxon>Georgenia</taxon>
    </lineage>
</organism>
<keyword evidence="3" id="KW-1185">Reference proteome</keyword>
<sequence>MDLMTEVARVDLARTEELSAGARRACRDLLVDVFGDDFGEADWHHCLGGRHVLLRVAGELVGHGAVVERQLHHGGRRLRAGYVEGLAVRADHRGHGHGAALMVTLEALIRSRYDAGVLSTTEAAAGFYAARGWSLWRGPSSVVTPTGVETTPDDDGGIYVLPVRAALDLDGEITCDWREGDVW</sequence>
<name>A0ABV9D573_9MICO</name>
<dbReference type="Gene3D" id="3.40.630.30">
    <property type="match status" value="1"/>
</dbReference>
<dbReference type="SUPFAM" id="SSF55729">
    <property type="entry name" value="Acyl-CoA N-acyltransferases (Nat)"/>
    <property type="match status" value="1"/>
</dbReference>
<accession>A0ABV9D573</accession>
<dbReference type="CDD" id="cd04301">
    <property type="entry name" value="NAT_SF"/>
    <property type="match status" value="1"/>
</dbReference>
<dbReference type="InterPro" id="IPR000182">
    <property type="entry name" value="GNAT_dom"/>
</dbReference>
<comment type="caution">
    <text evidence="2">The sequence shown here is derived from an EMBL/GenBank/DDBJ whole genome shotgun (WGS) entry which is preliminary data.</text>
</comment>
<dbReference type="InterPro" id="IPR016181">
    <property type="entry name" value="Acyl_CoA_acyltransferase"/>
</dbReference>
<feature type="domain" description="N-acetyltransferase" evidence="1">
    <location>
        <begin position="13"/>
        <end position="170"/>
    </location>
</feature>
<proteinExistence type="predicted"/>
<dbReference type="PROSITE" id="PS51186">
    <property type="entry name" value="GNAT"/>
    <property type="match status" value="1"/>
</dbReference>
<evidence type="ECO:0000313" key="2">
    <source>
        <dbReference type="EMBL" id="MFC4553922.1"/>
    </source>
</evidence>